<dbReference type="Proteomes" id="UP000238034">
    <property type="component" value="Unassembled WGS sequence"/>
</dbReference>
<protein>
    <submittedName>
        <fullName evidence="1">Uncharacterized protein</fullName>
    </submittedName>
</protein>
<gene>
    <name evidence="1" type="ORF">B0I27_107103</name>
</gene>
<accession>A0A2T0U0R7</accession>
<keyword evidence="2" id="KW-1185">Reference proteome</keyword>
<organism evidence="1 2">
    <name type="scientific">Arcticibacter pallidicorallinus</name>
    <dbReference type="NCBI Taxonomy" id="1259464"/>
    <lineage>
        <taxon>Bacteria</taxon>
        <taxon>Pseudomonadati</taxon>
        <taxon>Bacteroidota</taxon>
        <taxon>Sphingobacteriia</taxon>
        <taxon>Sphingobacteriales</taxon>
        <taxon>Sphingobacteriaceae</taxon>
        <taxon>Arcticibacter</taxon>
    </lineage>
</organism>
<dbReference type="AlphaFoldDB" id="A0A2T0U0R7"/>
<sequence length="236" mass="27346">MFEIKIASLTLNMPDQPNELTLGQFLKLREEKDIITQLAILCSVDKDDLLNIKYSPKAEKQLQDAIKLTEILNDNIRDYFNSDACIVPPVTIAIMDKVVRVPQDLEKEPFWPSRKVKEVIQEKIQETGTGVAFDPTDKAADVIAHYLYVPFTGKPYNEYQAEEFKEVIHGLPLTDAIPLANFFFLKWKSLYLTRFSCFLTGLRMWRKKLVSKYLRSTKMLTSWSLFLMVTSYYGIQ</sequence>
<reference evidence="1 2" key="1">
    <citation type="submission" date="2018-03" db="EMBL/GenBank/DDBJ databases">
        <title>Genomic Encyclopedia of Type Strains, Phase III (KMG-III): the genomes of soil and plant-associated and newly described type strains.</title>
        <authorList>
            <person name="Whitman W."/>
        </authorList>
    </citation>
    <scope>NUCLEOTIDE SEQUENCE [LARGE SCALE GENOMIC DNA]</scope>
    <source>
        <strain evidence="1 2">CGMCC 1.9313</strain>
    </source>
</reference>
<evidence type="ECO:0000313" key="2">
    <source>
        <dbReference type="Proteomes" id="UP000238034"/>
    </source>
</evidence>
<evidence type="ECO:0000313" key="1">
    <source>
        <dbReference type="EMBL" id="PRY51517.1"/>
    </source>
</evidence>
<name>A0A2T0U0R7_9SPHI</name>
<dbReference type="RefSeq" id="WP_106293836.1">
    <property type="nucleotide sequence ID" value="NZ_PVTH01000007.1"/>
</dbReference>
<comment type="caution">
    <text evidence="1">The sequence shown here is derived from an EMBL/GenBank/DDBJ whole genome shotgun (WGS) entry which is preliminary data.</text>
</comment>
<dbReference type="OrthoDB" id="793431at2"/>
<proteinExistence type="predicted"/>
<dbReference type="EMBL" id="PVTH01000007">
    <property type="protein sequence ID" value="PRY51517.1"/>
    <property type="molecule type" value="Genomic_DNA"/>
</dbReference>